<dbReference type="Gene3D" id="3.30.750.24">
    <property type="entry name" value="STAS domain"/>
    <property type="match status" value="1"/>
</dbReference>
<evidence type="ECO:0000313" key="4">
    <source>
        <dbReference type="EMBL" id="MBE1584057.1"/>
    </source>
</evidence>
<dbReference type="InterPro" id="IPR003658">
    <property type="entry name" value="Anti-sigma_ant"/>
</dbReference>
<evidence type="ECO:0000256" key="1">
    <source>
        <dbReference type="ARBA" id="ARBA00009013"/>
    </source>
</evidence>
<dbReference type="PROSITE" id="PS50801">
    <property type="entry name" value="STAS"/>
    <property type="match status" value="1"/>
</dbReference>
<dbReference type="NCBIfam" id="TIGR00377">
    <property type="entry name" value="ant_ant_sig"/>
    <property type="match status" value="1"/>
</dbReference>
<dbReference type="Pfam" id="PF01740">
    <property type="entry name" value="STAS"/>
    <property type="match status" value="1"/>
</dbReference>
<comment type="similarity">
    <text evidence="1 2">Belongs to the anti-sigma-factor antagonist family.</text>
</comment>
<dbReference type="SUPFAM" id="SSF52091">
    <property type="entry name" value="SpoIIaa-like"/>
    <property type="match status" value="1"/>
</dbReference>
<sequence length="138" mass="14909">MGGLAFRRQHLPGVTVISVGGELDMTTAGEVEEVIRRAHRAGDDVVIDLAGTPFMDCAGLNALLRLRQEVGHDGGTVRLVALRREPARVLRLTGTERYLRVHRTLAEALAAATAARRPASCRFQWAHGADRPPPPDAS</sequence>
<evidence type="ECO:0000256" key="2">
    <source>
        <dbReference type="RuleBase" id="RU003749"/>
    </source>
</evidence>
<evidence type="ECO:0000259" key="3">
    <source>
        <dbReference type="PROSITE" id="PS50801"/>
    </source>
</evidence>
<gene>
    <name evidence="4" type="ORF">H4W80_002315</name>
</gene>
<organism evidence="4 5">
    <name type="scientific">Nonomuraea angiospora</name>
    <dbReference type="NCBI Taxonomy" id="46172"/>
    <lineage>
        <taxon>Bacteria</taxon>
        <taxon>Bacillati</taxon>
        <taxon>Actinomycetota</taxon>
        <taxon>Actinomycetes</taxon>
        <taxon>Streptosporangiales</taxon>
        <taxon>Streptosporangiaceae</taxon>
        <taxon>Nonomuraea</taxon>
    </lineage>
</organism>
<feature type="domain" description="STAS" evidence="3">
    <location>
        <begin position="4"/>
        <end position="112"/>
    </location>
</feature>
<proteinExistence type="inferred from homology"/>
<protein>
    <recommendedName>
        <fullName evidence="2">Anti-sigma factor antagonist</fullName>
    </recommendedName>
</protein>
<dbReference type="PANTHER" id="PTHR33495:SF2">
    <property type="entry name" value="ANTI-SIGMA FACTOR ANTAGONIST TM_1081-RELATED"/>
    <property type="match status" value="1"/>
</dbReference>
<dbReference type="EMBL" id="JADBEK010000001">
    <property type="protein sequence ID" value="MBE1584057.1"/>
    <property type="molecule type" value="Genomic_DNA"/>
</dbReference>
<dbReference type="Proteomes" id="UP000633509">
    <property type="component" value="Unassembled WGS sequence"/>
</dbReference>
<keyword evidence="5" id="KW-1185">Reference proteome</keyword>
<name>A0ABR9LTU0_9ACTN</name>
<dbReference type="InterPro" id="IPR036513">
    <property type="entry name" value="STAS_dom_sf"/>
</dbReference>
<dbReference type="InterPro" id="IPR002645">
    <property type="entry name" value="STAS_dom"/>
</dbReference>
<accession>A0ABR9LTU0</accession>
<reference evidence="4 5" key="1">
    <citation type="submission" date="2020-10" db="EMBL/GenBank/DDBJ databases">
        <title>Sequencing the genomes of 1000 actinobacteria strains.</title>
        <authorList>
            <person name="Klenk H.-P."/>
        </authorList>
    </citation>
    <scope>NUCLEOTIDE SEQUENCE [LARGE SCALE GENOMIC DNA]</scope>
    <source>
        <strain evidence="4 5">DSM 43173</strain>
    </source>
</reference>
<dbReference type="PANTHER" id="PTHR33495">
    <property type="entry name" value="ANTI-SIGMA FACTOR ANTAGONIST TM_1081-RELATED-RELATED"/>
    <property type="match status" value="1"/>
</dbReference>
<comment type="caution">
    <text evidence="4">The sequence shown here is derived from an EMBL/GenBank/DDBJ whole genome shotgun (WGS) entry which is preliminary data.</text>
</comment>
<dbReference type="RefSeq" id="WP_192785055.1">
    <property type="nucleotide sequence ID" value="NZ_JADBEK010000001.1"/>
</dbReference>
<evidence type="ECO:0000313" key="5">
    <source>
        <dbReference type="Proteomes" id="UP000633509"/>
    </source>
</evidence>
<dbReference type="CDD" id="cd07043">
    <property type="entry name" value="STAS_anti-anti-sigma_factors"/>
    <property type="match status" value="1"/>
</dbReference>